<keyword evidence="2" id="KW-1133">Transmembrane helix</keyword>
<dbReference type="AlphaFoldDB" id="A0A0C3ALQ1"/>
<organism evidence="3 4">
    <name type="scientific">Piloderma croceum (strain F 1598)</name>
    <dbReference type="NCBI Taxonomy" id="765440"/>
    <lineage>
        <taxon>Eukaryota</taxon>
        <taxon>Fungi</taxon>
        <taxon>Dikarya</taxon>
        <taxon>Basidiomycota</taxon>
        <taxon>Agaricomycotina</taxon>
        <taxon>Agaricomycetes</taxon>
        <taxon>Agaricomycetidae</taxon>
        <taxon>Atheliales</taxon>
        <taxon>Atheliaceae</taxon>
        <taxon>Piloderma</taxon>
    </lineage>
</organism>
<evidence type="ECO:0000256" key="2">
    <source>
        <dbReference type="SAM" id="Phobius"/>
    </source>
</evidence>
<feature type="region of interest" description="Disordered" evidence="1">
    <location>
        <begin position="34"/>
        <end position="60"/>
    </location>
</feature>
<dbReference type="HOGENOM" id="CLU_572534_0_0_1"/>
<feature type="transmembrane region" description="Helical" evidence="2">
    <location>
        <begin position="433"/>
        <end position="455"/>
    </location>
</feature>
<reference evidence="3 4" key="1">
    <citation type="submission" date="2014-04" db="EMBL/GenBank/DDBJ databases">
        <authorList>
            <consortium name="DOE Joint Genome Institute"/>
            <person name="Kuo A."/>
            <person name="Tarkka M."/>
            <person name="Buscot F."/>
            <person name="Kohler A."/>
            <person name="Nagy L.G."/>
            <person name="Floudas D."/>
            <person name="Copeland A."/>
            <person name="Barry K.W."/>
            <person name="Cichocki N."/>
            <person name="Veneault-Fourrey C."/>
            <person name="LaButti K."/>
            <person name="Lindquist E.A."/>
            <person name="Lipzen A."/>
            <person name="Lundell T."/>
            <person name="Morin E."/>
            <person name="Murat C."/>
            <person name="Sun H."/>
            <person name="Tunlid A."/>
            <person name="Henrissat B."/>
            <person name="Grigoriev I.V."/>
            <person name="Hibbett D.S."/>
            <person name="Martin F."/>
            <person name="Nordberg H.P."/>
            <person name="Cantor M.N."/>
            <person name="Hua S.X."/>
        </authorList>
    </citation>
    <scope>NUCLEOTIDE SEQUENCE [LARGE SCALE GENOMIC DNA]</scope>
    <source>
        <strain evidence="3 4">F 1598</strain>
    </source>
</reference>
<name>A0A0C3ALQ1_PILCF</name>
<dbReference type="EMBL" id="KN833055">
    <property type="protein sequence ID" value="KIM74823.1"/>
    <property type="molecule type" value="Genomic_DNA"/>
</dbReference>
<protein>
    <submittedName>
        <fullName evidence="3">Uncharacterized protein</fullName>
    </submittedName>
</protein>
<dbReference type="Proteomes" id="UP000054166">
    <property type="component" value="Unassembled WGS sequence"/>
</dbReference>
<keyword evidence="2" id="KW-0812">Transmembrane</keyword>
<accession>A0A0C3ALQ1</accession>
<gene>
    <name evidence="3" type="ORF">PILCRDRAFT_827883</name>
</gene>
<feature type="transmembrane region" description="Helical" evidence="2">
    <location>
        <begin position="211"/>
        <end position="234"/>
    </location>
</feature>
<dbReference type="InParanoid" id="A0A0C3ALQ1"/>
<evidence type="ECO:0000313" key="4">
    <source>
        <dbReference type="Proteomes" id="UP000054166"/>
    </source>
</evidence>
<proteinExistence type="predicted"/>
<keyword evidence="4" id="KW-1185">Reference proteome</keyword>
<reference evidence="4" key="2">
    <citation type="submission" date="2015-01" db="EMBL/GenBank/DDBJ databases">
        <title>Evolutionary Origins and Diversification of the Mycorrhizal Mutualists.</title>
        <authorList>
            <consortium name="DOE Joint Genome Institute"/>
            <consortium name="Mycorrhizal Genomics Consortium"/>
            <person name="Kohler A."/>
            <person name="Kuo A."/>
            <person name="Nagy L.G."/>
            <person name="Floudas D."/>
            <person name="Copeland A."/>
            <person name="Barry K.W."/>
            <person name="Cichocki N."/>
            <person name="Veneault-Fourrey C."/>
            <person name="LaButti K."/>
            <person name="Lindquist E.A."/>
            <person name="Lipzen A."/>
            <person name="Lundell T."/>
            <person name="Morin E."/>
            <person name="Murat C."/>
            <person name="Riley R."/>
            <person name="Ohm R."/>
            <person name="Sun H."/>
            <person name="Tunlid A."/>
            <person name="Henrissat B."/>
            <person name="Grigoriev I.V."/>
            <person name="Hibbett D.S."/>
            <person name="Martin F."/>
        </authorList>
    </citation>
    <scope>NUCLEOTIDE SEQUENCE [LARGE SCALE GENOMIC DNA]</scope>
    <source>
        <strain evidence="4">F 1598</strain>
    </source>
</reference>
<evidence type="ECO:0000313" key="3">
    <source>
        <dbReference type="EMBL" id="KIM74823.1"/>
    </source>
</evidence>
<keyword evidence="2" id="KW-0472">Membrane</keyword>
<evidence type="ECO:0000256" key="1">
    <source>
        <dbReference type="SAM" id="MobiDB-lite"/>
    </source>
</evidence>
<sequence>MSPPFDLLAPPPEYSAIIPRSVPKLPVVPPEIADSQRLKTEMDPPVPITPSPTAESDDETREISALNYSLEPRARPFYSPSDGNPSLEVFNRVTVTLSHYPGGDLIETPKFVQNITPTDVLDLTDFLQNWGGPHLYYHNQWDDIAIVPRRFDFSSLQELRLLGPNGELSLFMYPYSLSTSIARSAGTLFMRSVATHSISLLADVLQHDHRLLFVGGLILTSLWVIATVVAHAHYDIKDFPRARKIGFSLGCLIIPSAHITPRPYRFTPPPTSPKDDTRDEEREIFSPKYRFEPHAGPVYSPSERKTPPGVFKTRVTVTLSYYPGGDLIETPEFVQNVTLMNTLNLTEILQTWGGPHLYYHDKWNNIAIVPQRFGYSSLRALGVIDPNGESHVLPLFIYPYSLSTSIARSASALFTRMMAINSISLFVDVHDPFLYVGGVMLSTFMVFVAVVGYAHHDAKDFPRSRRIGYSLVAAVTP</sequence>